<dbReference type="InterPro" id="IPR029045">
    <property type="entry name" value="ClpP/crotonase-like_dom_sf"/>
</dbReference>
<comment type="caution">
    <text evidence="1">The sequence shown here is derived from an EMBL/GenBank/DDBJ whole genome shotgun (WGS) entry which is preliminary data.</text>
</comment>
<evidence type="ECO:0000313" key="1">
    <source>
        <dbReference type="EMBL" id="SCW39290.1"/>
    </source>
</evidence>
<protein>
    <recommendedName>
        <fullName evidence="3">Serine dehydrogenase proteinase</fullName>
    </recommendedName>
</protein>
<dbReference type="Proteomes" id="UP000242418">
    <property type="component" value="Unassembled WGS sequence"/>
</dbReference>
<keyword evidence="2" id="KW-1185">Reference proteome</keyword>
<dbReference type="SUPFAM" id="SSF52096">
    <property type="entry name" value="ClpP/crotonase"/>
    <property type="match status" value="1"/>
</dbReference>
<dbReference type="EMBL" id="FMTL01000001">
    <property type="protein sequence ID" value="SCW39290.1"/>
    <property type="molecule type" value="Genomic_DNA"/>
</dbReference>
<dbReference type="AlphaFoldDB" id="A0AB37Z4E9"/>
<accession>A0AB37Z4E9</accession>
<gene>
    <name evidence="1" type="ORF">SAMN05216370_0904</name>
</gene>
<organism evidence="1 2">
    <name type="scientific">Pseudomonas peli</name>
    <dbReference type="NCBI Taxonomy" id="592361"/>
    <lineage>
        <taxon>Bacteria</taxon>
        <taxon>Pseudomonadati</taxon>
        <taxon>Pseudomonadota</taxon>
        <taxon>Gammaproteobacteria</taxon>
        <taxon>Pseudomonadales</taxon>
        <taxon>Pseudomonadaceae</taxon>
        <taxon>Pseudomonas</taxon>
    </lineage>
</organism>
<sequence>MIEHVLLENITPAGVRSLVQDLDGAVDGDVIVIRMPYNDGGDVEAAIDVLDSILETKAEVWIEIDRYVASAAAFIYCWFFFKPMEHVRVRTLGERALIIYHRPRMCISDHIAFLEHLNEGDPYHKYLRHYTELFDSLFDLVLSSFGYEENNGSPLTKDGTDYTHQLHHMKLAYYANQDCIFPA</sequence>
<evidence type="ECO:0000313" key="2">
    <source>
        <dbReference type="Proteomes" id="UP000242418"/>
    </source>
</evidence>
<proteinExistence type="predicted"/>
<evidence type="ECO:0008006" key="3">
    <source>
        <dbReference type="Google" id="ProtNLM"/>
    </source>
</evidence>
<name>A0AB37Z4E9_9PSED</name>
<dbReference type="RefSeq" id="WP_090248755.1">
    <property type="nucleotide sequence ID" value="NZ_FMTL01000001.1"/>
</dbReference>
<reference evidence="1 2" key="1">
    <citation type="submission" date="2016-10" db="EMBL/GenBank/DDBJ databases">
        <authorList>
            <person name="Varghese N."/>
            <person name="Submissions S."/>
        </authorList>
    </citation>
    <scope>NUCLEOTIDE SEQUENCE [LARGE SCALE GENOMIC DNA]</scope>
    <source>
        <strain evidence="1 2">DSM 17833</strain>
    </source>
</reference>